<dbReference type="HOGENOM" id="CLU_070304_0_0_11"/>
<proteinExistence type="predicted"/>
<feature type="region of interest" description="Disordered" evidence="6">
    <location>
        <begin position="329"/>
        <end position="350"/>
    </location>
</feature>
<dbReference type="KEGG" id="afo:Afer_1997"/>
<keyword evidence="4 7" id="KW-1133">Transmembrane helix</keyword>
<comment type="subcellular location">
    <subcellularLocation>
        <location evidence="1">Cell membrane</location>
        <topology evidence="1">Multi-pass membrane protein</topology>
    </subcellularLocation>
</comment>
<evidence type="ECO:0000256" key="7">
    <source>
        <dbReference type="SAM" id="Phobius"/>
    </source>
</evidence>
<dbReference type="GO" id="GO:0005886">
    <property type="term" value="C:plasma membrane"/>
    <property type="evidence" value="ECO:0007669"/>
    <property type="project" value="UniProtKB-SubCell"/>
</dbReference>
<evidence type="ECO:0000256" key="4">
    <source>
        <dbReference type="ARBA" id="ARBA00022989"/>
    </source>
</evidence>
<dbReference type="PANTHER" id="PTHR30213:SF1">
    <property type="entry name" value="INNER MEMBRANE PROTEIN YHJD"/>
    <property type="match status" value="1"/>
</dbReference>
<dbReference type="AlphaFoldDB" id="C7M2B1"/>
<evidence type="ECO:0000313" key="8">
    <source>
        <dbReference type="EMBL" id="ACU54900.1"/>
    </source>
</evidence>
<evidence type="ECO:0000256" key="6">
    <source>
        <dbReference type="SAM" id="MobiDB-lite"/>
    </source>
</evidence>
<feature type="transmembrane region" description="Helical" evidence="7">
    <location>
        <begin position="152"/>
        <end position="172"/>
    </location>
</feature>
<accession>C7M2B1</accession>
<dbReference type="InterPro" id="IPR017039">
    <property type="entry name" value="Virul_fac_BrkB"/>
</dbReference>
<keyword evidence="2" id="KW-1003">Cell membrane</keyword>
<feature type="transmembrane region" description="Helical" evidence="7">
    <location>
        <begin position="207"/>
        <end position="228"/>
    </location>
</feature>
<keyword evidence="5 7" id="KW-0472">Membrane</keyword>
<keyword evidence="9" id="KW-1185">Reference proteome</keyword>
<protein>
    <submittedName>
        <fullName evidence="8">Ribonuclease BN</fullName>
    </submittedName>
</protein>
<evidence type="ECO:0000256" key="2">
    <source>
        <dbReference type="ARBA" id="ARBA00022475"/>
    </source>
</evidence>
<dbReference type="PANTHER" id="PTHR30213">
    <property type="entry name" value="INNER MEMBRANE PROTEIN YHJD"/>
    <property type="match status" value="1"/>
</dbReference>
<evidence type="ECO:0000256" key="1">
    <source>
        <dbReference type="ARBA" id="ARBA00004651"/>
    </source>
</evidence>
<feature type="compositionally biased region" description="Low complexity" evidence="6">
    <location>
        <begin position="338"/>
        <end position="350"/>
    </location>
</feature>
<gene>
    <name evidence="8" type="ordered locus">Afer_1997</name>
</gene>
<sequence length="350" mass="36630">MERLTRLMRRLDHLQQRHKLLAIAFAIVRKFGEDNASTWALLVAYYGFASLVPLLLVAVTVASIVFAHHPNLVHDVAHSAIASIPVLGAQFASRVRVHALASHSIIGLVVGIAGLIWGAQGVASAAQNAMANVWNVPLVDRPGFLPRTLRNLGILAVLGLGALATSVIAALATGLGHTAVITVVIVVATVAANAGLYVLGFRLLTPAAIATGDLVTGAIVASVVWSILQQIGGVLVTHDLAHASATYGVFGIVLGLIAWFSIATEATLYAAELNVVLVRRLWPRSLAPPPLTTADQSALAALVHQQRARREERVEVHFVAGNDAVIDSQHAPSAAPSTADETGTTATDTP</sequence>
<dbReference type="eggNOG" id="COG1295">
    <property type="taxonomic scope" value="Bacteria"/>
</dbReference>
<organism evidence="8 9">
    <name type="scientific">Acidimicrobium ferrooxidans (strain DSM 10331 / JCM 15462 / NBRC 103882 / ICP)</name>
    <dbReference type="NCBI Taxonomy" id="525909"/>
    <lineage>
        <taxon>Bacteria</taxon>
        <taxon>Bacillati</taxon>
        <taxon>Actinomycetota</taxon>
        <taxon>Acidimicrobiia</taxon>
        <taxon>Acidimicrobiales</taxon>
        <taxon>Acidimicrobiaceae</taxon>
        <taxon>Acidimicrobium</taxon>
    </lineage>
</organism>
<feature type="transmembrane region" description="Helical" evidence="7">
    <location>
        <begin position="39"/>
        <end position="66"/>
    </location>
</feature>
<dbReference type="RefSeq" id="WP_015799376.1">
    <property type="nucleotide sequence ID" value="NC_013124.1"/>
</dbReference>
<dbReference type="OrthoDB" id="3349406at2"/>
<evidence type="ECO:0000256" key="5">
    <source>
        <dbReference type="ARBA" id="ARBA00023136"/>
    </source>
</evidence>
<name>C7M2B1_ACIFD</name>
<evidence type="ECO:0000256" key="3">
    <source>
        <dbReference type="ARBA" id="ARBA00022692"/>
    </source>
</evidence>
<dbReference type="Proteomes" id="UP000000771">
    <property type="component" value="Chromosome"/>
</dbReference>
<feature type="transmembrane region" description="Helical" evidence="7">
    <location>
        <begin position="179"/>
        <end position="201"/>
    </location>
</feature>
<keyword evidence="3 7" id="KW-0812">Transmembrane</keyword>
<dbReference type="Pfam" id="PF03631">
    <property type="entry name" value="Virul_fac_BrkB"/>
    <property type="match status" value="1"/>
</dbReference>
<reference evidence="8 9" key="1">
    <citation type="journal article" date="2009" name="Stand. Genomic Sci.">
        <title>Complete genome sequence of Acidimicrobium ferrooxidans type strain (ICP).</title>
        <authorList>
            <person name="Clum A."/>
            <person name="Nolan M."/>
            <person name="Lang E."/>
            <person name="Glavina Del Rio T."/>
            <person name="Tice H."/>
            <person name="Copeland A."/>
            <person name="Cheng J.F."/>
            <person name="Lucas S."/>
            <person name="Chen F."/>
            <person name="Bruce D."/>
            <person name="Goodwin L."/>
            <person name="Pitluck S."/>
            <person name="Ivanova N."/>
            <person name="Mavrommatis K."/>
            <person name="Mikhailova N."/>
            <person name="Pati A."/>
            <person name="Chen A."/>
            <person name="Palaniappan K."/>
            <person name="Goker M."/>
            <person name="Spring S."/>
            <person name="Land M."/>
            <person name="Hauser L."/>
            <person name="Chang Y.J."/>
            <person name="Jeffries C.C."/>
            <person name="Chain P."/>
            <person name="Bristow J."/>
            <person name="Eisen J.A."/>
            <person name="Markowitz V."/>
            <person name="Hugenholtz P."/>
            <person name="Kyrpides N.C."/>
            <person name="Klenk H.P."/>
            <person name="Lapidus A."/>
        </authorList>
    </citation>
    <scope>NUCLEOTIDE SEQUENCE [LARGE SCALE GENOMIC DNA]</scope>
    <source>
        <strain evidence="9">DSM 10331 / JCM 15462 / NBRC 103882 / ICP</strain>
    </source>
</reference>
<dbReference type="EMBL" id="CP001631">
    <property type="protein sequence ID" value="ACU54900.1"/>
    <property type="molecule type" value="Genomic_DNA"/>
</dbReference>
<feature type="transmembrane region" description="Helical" evidence="7">
    <location>
        <begin position="105"/>
        <end position="126"/>
    </location>
</feature>
<feature type="transmembrane region" description="Helical" evidence="7">
    <location>
        <begin position="240"/>
        <end position="262"/>
    </location>
</feature>
<dbReference type="STRING" id="525909.Afer_1997"/>
<evidence type="ECO:0000313" key="9">
    <source>
        <dbReference type="Proteomes" id="UP000000771"/>
    </source>
</evidence>